<sequence length="512" mass="57227">MSLADEDEAILEMTEESRMDGIDDVDRCLVGNVLSGKKVNREAFKGLMEQIWSPFRHVEIELVGDNIFMFYFTNKEDRNRVWQRGPWHFGNSLIALEKLNGKMVSRIVGWLKLKPGTSEEIIMVGLKYERLPDFCYACGRIGHGIKEYMDEVARKAALDGTPTKFGSWLKASTSKKKKPRFNSQGCGGSSDRSRSLDAPRNTTGDGSVSVRPESLTSHGDRIISMTVVVKSLTKEIQLETLISDRGSGPLIADDMCMDESRTGFIGPSKELAQPSIQVSVLVSSMQQVTSKSPKSSQSPKKKATRKWKRSAREGQHHQVAGIISSPLHRILDVKQSIRKTSRGKHASLLSVKNSPLPKLGPSGTMIGLSWNVRELGNPRAFAALLRLLKHHSSDLVFLSETKSNSFKVERIRVSFGFSGSLCVDSVGNNGGLLLLWKDSIKVSVLSFFLDHIDARMCREDGFLWRFTSFYGEPNASKRHVSWALLRCLKDIDNLLWVCGGDFNERLNMKDKV</sequence>
<dbReference type="PANTHER" id="PTHR35218:SF9">
    <property type="entry name" value="ENDONUCLEASE_EXONUCLEASE_PHOSPHATASE DOMAIN-CONTAINING PROTEIN"/>
    <property type="match status" value="1"/>
</dbReference>
<dbReference type="Gene3D" id="3.60.10.10">
    <property type="entry name" value="Endonuclease/exonuclease/phosphatase"/>
    <property type="match status" value="1"/>
</dbReference>
<evidence type="ECO:0008006" key="7">
    <source>
        <dbReference type="Google" id="ProtNLM"/>
    </source>
</evidence>
<dbReference type="InterPro" id="IPR036691">
    <property type="entry name" value="Endo/exonu/phosph_ase_sf"/>
</dbReference>
<dbReference type="AlphaFoldDB" id="A0A5C7ISM4"/>
<evidence type="ECO:0000259" key="4">
    <source>
        <dbReference type="Pfam" id="PF14392"/>
    </source>
</evidence>
<accession>A0A5C7ISM4</accession>
<protein>
    <recommendedName>
        <fullName evidence="7">DUF4283 domain-containing protein</fullName>
    </recommendedName>
</protein>
<dbReference type="GO" id="GO:0003824">
    <property type="term" value="F:catalytic activity"/>
    <property type="evidence" value="ECO:0007669"/>
    <property type="project" value="InterPro"/>
</dbReference>
<evidence type="ECO:0000259" key="2">
    <source>
        <dbReference type="Pfam" id="PF03372"/>
    </source>
</evidence>
<dbReference type="InterPro" id="IPR025558">
    <property type="entry name" value="DUF4283"/>
</dbReference>
<feature type="domain" description="Endonuclease/exonuclease/phosphatase" evidence="2">
    <location>
        <begin position="368"/>
        <end position="504"/>
    </location>
</feature>
<evidence type="ECO:0000313" key="5">
    <source>
        <dbReference type="EMBL" id="TXG72251.1"/>
    </source>
</evidence>
<feature type="domain" description="DUF4283" evidence="3">
    <location>
        <begin position="24"/>
        <end position="100"/>
    </location>
</feature>
<gene>
    <name evidence="5" type="ORF">EZV62_000830</name>
</gene>
<feature type="region of interest" description="Disordered" evidence="1">
    <location>
        <begin position="169"/>
        <end position="215"/>
    </location>
</feature>
<organism evidence="5 6">
    <name type="scientific">Acer yangbiense</name>
    <dbReference type="NCBI Taxonomy" id="1000413"/>
    <lineage>
        <taxon>Eukaryota</taxon>
        <taxon>Viridiplantae</taxon>
        <taxon>Streptophyta</taxon>
        <taxon>Embryophyta</taxon>
        <taxon>Tracheophyta</taxon>
        <taxon>Spermatophyta</taxon>
        <taxon>Magnoliopsida</taxon>
        <taxon>eudicotyledons</taxon>
        <taxon>Gunneridae</taxon>
        <taxon>Pentapetalae</taxon>
        <taxon>rosids</taxon>
        <taxon>malvids</taxon>
        <taxon>Sapindales</taxon>
        <taxon>Sapindaceae</taxon>
        <taxon>Hippocastanoideae</taxon>
        <taxon>Acereae</taxon>
        <taxon>Acer</taxon>
    </lineage>
</organism>
<feature type="compositionally biased region" description="Low complexity" evidence="1">
    <location>
        <begin position="287"/>
        <end position="298"/>
    </location>
</feature>
<dbReference type="Pfam" id="PF14392">
    <property type="entry name" value="zf-CCHC_4"/>
    <property type="match status" value="1"/>
</dbReference>
<dbReference type="InterPro" id="IPR005135">
    <property type="entry name" value="Endo/exonuclease/phosphatase"/>
</dbReference>
<proteinExistence type="predicted"/>
<evidence type="ECO:0000256" key="1">
    <source>
        <dbReference type="SAM" id="MobiDB-lite"/>
    </source>
</evidence>
<dbReference type="Proteomes" id="UP000323000">
    <property type="component" value="Chromosome 1"/>
</dbReference>
<dbReference type="InterPro" id="IPR025836">
    <property type="entry name" value="Zn_knuckle_CX2CX4HX4C"/>
</dbReference>
<keyword evidence="6" id="KW-1185">Reference proteome</keyword>
<comment type="caution">
    <text evidence="5">The sequence shown here is derived from an EMBL/GenBank/DDBJ whole genome shotgun (WGS) entry which is preliminary data.</text>
</comment>
<dbReference type="OrthoDB" id="1001388at2759"/>
<feature type="compositionally biased region" description="Basic residues" evidence="1">
    <location>
        <begin position="299"/>
        <end position="309"/>
    </location>
</feature>
<evidence type="ECO:0000259" key="3">
    <source>
        <dbReference type="Pfam" id="PF14111"/>
    </source>
</evidence>
<feature type="domain" description="Zinc knuckle CX2CX4HX4C" evidence="4">
    <location>
        <begin position="118"/>
        <end position="146"/>
    </location>
</feature>
<feature type="region of interest" description="Disordered" evidence="1">
    <location>
        <begin position="287"/>
        <end position="318"/>
    </location>
</feature>
<dbReference type="Pfam" id="PF14111">
    <property type="entry name" value="DUF4283"/>
    <property type="match status" value="1"/>
</dbReference>
<reference evidence="6" key="1">
    <citation type="journal article" date="2019" name="Gigascience">
        <title>De novo genome assembly of the endangered Acer yangbiense, a plant species with extremely small populations endemic to Yunnan Province, China.</title>
        <authorList>
            <person name="Yang J."/>
            <person name="Wariss H.M."/>
            <person name="Tao L."/>
            <person name="Zhang R."/>
            <person name="Yun Q."/>
            <person name="Hollingsworth P."/>
            <person name="Dao Z."/>
            <person name="Luo G."/>
            <person name="Guo H."/>
            <person name="Ma Y."/>
            <person name="Sun W."/>
        </authorList>
    </citation>
    <scope>NUCLEOTIDE SEQUENCE [LARGE SCALE GENOMIC DNA]</scope>
    <source>
        <strain evidence="6">cv. Malutang</strain>
    </source>
</reference>
<dbReference type="Pfam" id="PF03372">
    <property type="entry name" value="Exo_endo_phos"/>
    <property type="match status" value="1"/>
</dbReference>
<dbReference type="SUPFAM" id="SSF56219">
    <property type="entry name" value="DNase I-like"/>
    <property type="match status" value="1"/>
</dbReference>
<evidence type="ECO:0000313" key="6">
    <source>
        <dbReference type="Proteomes" id="UP000323000"/>
    </source>
</evidence>
<name>A0A5C7ISM4_9ROSI</name>
<dbReference type="EMBL" id="VAHF01000001">
    <property type="protein sequence ID" value="TXG72251.1"/>
    <property type="molecule type" value="Genomic_DNA"/>
</dbReference>
<dbReference type="PANTHER" id="PTHR35218">
    <property type="entry name" value="RNASE H DOMAIN-CONTAINING PROTEIN"/>
    <property type="match status" value="1"/>
</dbReference>